<evidence type="ECO:0000256" key="9">
    <source>
        <dbReference type="ARBA" id="ARBA00025283"/>
    </source>
</evidence>
<keyword evidence="8 10" id="KW-0927">Auxin signaling pathway</keyword>
<feature type="region of interest" description="Disordered" evidence="11">
    <location>
        <begin position="205"/>
        <end position="228"/>
    </location>
</feature>
<comment type="subunit">
    <text evidence="3 10">Homodimers and heterodimers.</text>
</comment>
<comment type="similarity">
    <text evidence="2 10">Belongs to the Aux/IAA family.</text>
</comment>
<feature type="region of interest" description="Disordered" evidence="11">
    <location>
        <begin position="24"/>
        <end position="61"/>
    </location>
</feature>
<dbReference type="Gene3D" id="3.10.20.90">
    <property type="entry name" value="Phosphatidylinositol 3-kinase Catalytic Subunit, Chain A, domain 1"/>
    <property type="match status" value="1"/>
</dbReference>
<proteinExistence type="inferred from homology"/>
<dbReference type="PROSITE" id="PS51745">
    <property type="entry name" value="PB1"/>
    <property type="match status" value="1"/>
</dbReference>
<feature type="region of interest" description="Disordered" evidence="11">
    <location>
        <begin position="116"/>
        <end position="137"/>
    </location>
</feature>
<dbReference type="AlphaFoldDB" id="A0A6A1W085"/>
<dbReference type="EMBL" id="RXIC02000021">
    <property type="protein sequence ID" value="KAB1218495.1"/>
    <property type="molecule type" value="Genomic_DNA"/>
</dbReference>
<evidence type="ECO:0000256" key="5">
    <source>
        <dbReference type="ARBA" id="ARBA00023015"/>
    </source>
</evidence>
<evidence type="ECO:0000256" key="6">
    <source>
        <dbReference type="ARBA" id="ARBA00023163"/>
    </source>
</evidence>
<evidence type="ECO:0000256" key="4">
    <source>
        <dbReference type="ARBA" id="ARBA00022491"/>
    </source>
</evidence>
<name>A0A6A1W085_9ROSI</name>
<evidence type="ECO:0000259" key="12">
    <source>
        <dbReference type="PROSITE" id="PS51745"/>
    </source>
</evidence>
<evidence type="ECO:0000313" key="13">
    <source>
        <dbReference type="EMBL" id="KAB1218495.1"/>
    </source>
</evidence>
<keyword evidence="5 10" id="KW-0805">Transcription regulation</keyword>
<dbReference type="InterPro" id="IPR033389">
    <property type="entry name" value="AUX/IAA_dom"/>
</dbReference>
<accession>A0A6A1W085</accession>
<dbReference type="Pfam" id="PF02309">
    <property type="entry name" value="AUX_IAA"/>
    <property type="match status" value="1"/>
</dbReference>
<dbReference type="SUPFAM" id="SSF54277">
    <property type="entry name" value="CAD &amp; PB1 domains"/>
    <property type="match status" value="1"/>
</dbReference>
<evidence type="ECO:0000256" key="1">
    <source>
        <dbReference type="ARBA" id="ARBA00004123"/>
    </source>
</evidence>
<keyword evidence="7 10" id="KW-0539">Nucleus</keyword>
<comment type="caution">
    <text evidence="13">The sequence shown here is derived from an EMBL/GenBank/DDBJ whole genome shotgun (WGS) entry which is preliminary data.</text>
</comment>
<comment type="subcellular location">
    <subcellularLocation>
        <location evidence="1 10">Nucleus</location>
    </subcellularLocation>
</comment>
<evidence type="ECO:0000256" key="7">
    <source>
        <dbReference type="ARBA" id="ARBA00023242"/>
    </source>
</evidence>
<dbReference type="InterPro" id="IPR003311">
    <property type="entry name" value="AUX_IAA"/>
</dbReference>
<evidence type="ECO:0000256" key="11">
    <source>
        <dbReference type="SAM" id="MobiDB-lite"/>
    </source>
</evidence>
<gene>
    <name evidence="13" type="ORF">CJ030_MR3G026375</name>
</gene>
<evidence type="ECO:0000256" key="2">
    <source>
        <dbReference type="ARBA" id="ARBA00006728"/>
    </source>
</evidence>
<sequence length="365" mass="39974">MEGSSRNEVCPQLLDLIPKERDWPVNRDGERRHGLSEENKLELRLGPPGEDWSVIDSTRKNQRERSESLLSLGYFSSVASMTHAAAINTKSNGSQTQMFCSSENSVGAVLPSPWSSSAYQGKKQHNQQKANAPSFLQLPPTPQSMPVMPQEASQTCCTNVVDLQSAEKKIFSTSSAMTAVPNSSQKRTAPAPVVGWPPIRSFRKNLASTSSSKPPPESQNAVPDKVASKKPIETCGRGLFVKINMDGVPIGRKVDLKAYDSYEKLSSAVDELFRALLAAQRDSSAGGIQNKKEEEKEITGLLDGSGEYTLVYEDNEGDRMLVGDVPWHMFVSTVKRLRVLKSSELSALSLCSSKQEKVLLNSPMN</sequence>
<organism evidence="13 14">
    <name type="scientific">Morella rubra</name>
    <name type="common">Chinese bayberry</name>
    <dbReference type="NCBI Taxonomy" id="262757"/>
    <lineage>
        <taxon>Eukaryota</taxon>
        <taxon>Viridiplantae</taxon>
        <taxon>Streptophyta</taxon>
        <taxon>Embryophyta</taxon>
        <taxon>Tracheophyta</taxon>
        <taxon>Spermatophyta</taxon>
        <taxon>Magnoliopsida</taxon>
        <taxon>eudicotyledons</taxon>
        <taxon>Gunneridae</taxon>
        <taxon>Pentapetalae</taxon>
        <taxon>rosids</taxon>
        <taxon>fabids</taxon>
        <taxon>Fagales</taxon>
        <taxon>Myricaceae</taxon>
        <taxon>Morella</taxon>
    </lineage>
</organism>
<dbReference type="GO" id="GO:0005634">
    <property type="term" value="C:nucleus"/>
    <property type="evidence" value="ECO:0007669"/>
    <property type="project" value="UniProtKB-SubCell"/>
</dbReference>
<feature type="domain" description="PB1" evidence="12">
    <location>
        <begin position="238"/>
        <end position="342"/>
    </location>
</feature>
<dbReference type="GO" id="GO:0009734">
    <property type="term" value="P:auxin-activated signaling pathway"/>
    <property type="evidence" value="ECO:0007669"/>
    <property type="project" value="UniProtKB-UniRule"/>
</dbReference>
<protein>
    <recommendedName>
        <fullName evidence="10">Auxin-responsive protein</fullName>
    </recommendedName>
</protein>
<comment type="function">
    <text evidence="9">Aux/IAA proteins are short-lived transcriptional factors that function as repressors of early auxin response genes at low auxin concentrations. Repression is thought to result from the interaction with auxin response factors (ARFs), proteins that bind to the auxin-responsive promoter element (AuxRE). Formation of heterodimers with ARF proteins may alter their ability to modulate early auxin response genes expression.</text>
</comment>
<reference evidence="13 14" key="1">
    <citation type="journal article" date="2019" name="Plant Biotechnol. J.">
        <title>The red bayberry genome and genetic basis of sex determination.</title>
        <authorList>
            <person name="Jia H.M."/>
            <person name="Jia H.J."/>
            <person name="Cai Q.L."/>
            <person name="Wang Y."/>
            <person name="Zhao H.B."/>
            <person name="Yang W.F."/>
            <person name="Wang G.Y."/>
            <person name="Li Y.H."/>
            <person name="Zhan D.L."/>
            <person name="Shen Y.T."/>
            <person name="Niu Q.F."/>
            <person name="Chang L."/>
            <person name="Qiu J."/>
            <person name="Zhao L."/>
            <person name="Xie H.B."/>
            <person name="Fu W.Y."/>
            <person name="Jin J."/>
            <person name="Li X.W."/>
            <person name="Jiao Y."/>
            <person name="Zhou C.C."/>
            <person name="Tu T."/>
            <person name="Chai C.Y."/>
            <person name="Gao J.L."/>
            <person name="Fan L.J."/>
            <person name="van de Weg E."/>
            <person name="Wang J.Y."/>
            <person name="Gao Z.S."/>
        </authorList>
    </citation>
    <scope>NUCLEOTIDE SEQUENCE [LARGE SCALE GENOMIC DNA]</scope>
    <source>
        <tissue evidence="13">Leaves</tissue>
    </source>
</reference>
<evidence type="ECO:0000256" key="3">
    <source>
        <dbReference type="ARBA" id="ARBA00011726"/>
    </source>
</evidence>
<feature type="compositionally biased region" description="Basic and acidic residues" evidence="11">
    <location>
        <begin position="24"/>
        <end position="43"/>
    </location>
</feature>
<dbReference type="Proteomes" id="UP000516437">
    <property type="component" value="Chromosome 3"/>
</dbReference>
<dbReference type="FunFam" id="3.10.20.90:FF:000225">
    <property type="entry name" value="Auxin-responsive protein"/>
    <property type="match status" value="1"/>
</dbReference>
<dbReference type="OrthoDB" id="615826at2759"/>
<dbReference type="PANTHER" id="PTHR31734">
    <property type="entry name" value="AUXIN-RESPONSIVE PROTEIN IAA17"/>
    <property type="match status" value="1"/>
</dbReference>
<dbReference type="GO" id="GO:0006355">
    <property type="term" value="P:regulation of DNA-templated transcription"/>
    <property type="evidence" value="ECO:0007669"/>
    <property type="project" value="InterPro"/>
</dbReference>
<keyword evidence="6 10" id="KW-0804">Transcription</keyword>
<keyword evidence="4 10" id="KW-0678">Repressor</keyword>
<evidence type="ECO:0000256" key="8">
    <source>
        <dbReference type="ARBA" id="ARBA00023294"/>
    </source>
</evidence>
<keyword evidence="14" id="KW-1185">Reference proteome</keyword>
<dbReference type="PANTHER" id="PTHR31734:SF2">
    <property type="entry name" value="AUXIN-RESPONSIVE PROTEIN IAA26"/>
    <property type="match status" value="1"/>
</dbReference>
<evidence type="ECO:0000313" key="14">
    <source>
        <dbReference type="Proteomes" id="UP000516437"/>
    </source>
</evidence>
<evidence type="ECO:0000256" key="10">
    <source>
        <dbReference type="RuleBase" id="RU004549"/>
    </source>
</evidence>
<dbReference type="InterPro" id="IPR053793">
    <property type="entry name" value="PB1-like"/>
</dbReference>